<gene>
    <name evidence="2" type="ORF">GQ466_27235</name>
</gene>
<protein>
    <submittedName>
        <fullName evidence="2">Uncharacterized protein</fullName>
    </submittedName>
</protein>
<evidence type="ECO:0000313" key="2">
    <source>
        <dbReference type="EMBL" id="MXQ67718.1"/>
    </source>
</evidence>
<dbReference type="RefSeq" id="WP_161105904.1">
    <property type="nucleotide sequence ID" value="NZ_JBHLYI010000011.1"/>
</dbReference>
<sequence>MTATTEATAHTITGISAKQFEALDLVFNGDTARLMTASGTGAKAEASFADVHAATALITAHRDGLDKKTGFPGQQLNAVLEKIHKTFVPAQDDAPADAPYGVETDADRAKVAQAKAAVAQKQKEAADLKAAEEAEKKAAALAKEKEAKRKAEAEATEWITVDRKRRYANVITQVWNLAHAECPEAPKVFEDLGANGPVFEWAAVCLEHDEKGFYRRKDIAEANAADPWIFCGGCAHTLGGLLDVARTTAAKQK</sequence>
<proteinExistence type="predicted"/>
<organism evidence="2 3">
    <name type="scientific">Actinomadura rayongensis</name>
    <dbReference type="NCBI Taxonomy" id="1429076"/>
    <lineage>
        <taxon>Bacteria</taxon>
        <taxon>Bacillati</taxon>
        <taxon>Actinomycetota</taxon>
        <taxon>Actinomycetes</taxon>
        <taxon>Streptosporangiales</taxon>
        <taxon>Thermomonosporaceae</taxon>
        <taxon>Actinomadura</taxon>
    </lineage>
</organism>
<keyword evidence="3" id="KW-1185">Reference proteome</keyword>
<feature type="coiled-coil region" evidence="1">
    <location>
        <begin position="111"/>
        <end position="154"/>
    </location>
</feature>
<dbReference type="EMBL" id="WUTW01000008">
    <property type="protein sequence ID" value="MXQ67718.1"/>
    <property type="molecule type" value="Genomic_DNA"/>
</dbReference>
<comment type="caution">
    <text evidence="2">The sequence shown here is derived from an EMBL/GenBank/DDBJ whole genome shotgun (WGS) entry which is preliminary data.</text>
</comment>
<name>A0A6I4WDC1_9ACTN</name>
<dbReference type="Proteomes" id="UP000431901">
    <property type="component" value="Unassembled WGS sequence"/>
</dbReference>
<accession>A0A6I4WDC1</accession>
<evidence type="ECO:0000256" key="1">
    <source>
        <dbReference type="SAM" id="Coils"/>
    </source>
</evidence>
<keyword evidence="1" id="KW-0175">Coiled coil</keyword>
<dbReference type="AlphaFoldDB" id="A0A6I4WDC1"/>
<reference evidence="2 3" key="1">
    <citation type="submission" date="2019-12" db="EMBL/GenBank/DDBJ databases">
        <title>Nocardia macrotermitis sp. nov. and Nocardia aurantia sp. nov., isolated from the gut of the fungus growing-termite Macrotermes natalensis.</title>
        <authorList>
            <person name="Christine B."/>
            <person name="Rene B."/>
        </authorList>
    </citation>
    <scope>NUCLEOTIDE SEQUENCE [LARGE SCALE GENOMIC DNA]</scope>
    <source>
        <strain evidence="2 3">DSM 102126</strain>
    </source>
</reference>
<evidence type="ECO:0000313" key="3">
    <source>
        <dbReference type="Proteomes" id="UP000431901"/>
    </source>
</evidence>